<feature type="region of interest" description="Disordered" evidence="5">
    <location>
        <begin position="188"/>
        <end position="234"/>
    </location>
</feature>
<accession>A0A5E4RSP8</accession>
<evidence type="ECO:0000259" key="6">
    <source>
        <dbReference type="SMART" id="SM00988"/>
    </source>
</evidence>
<dbReference type="CDD" id="cd00571">
    <property type="entry name" value="UreE"/>
    <property type="match status" value="1"/>
</dbReference>
<keyword evidence="3 4" id="KW-0143">Chaperone</keyword>
<feature type="compositionally biased region" description="Basic and acidic residues" evidence="5">
    <location>
        <begin position="279"/>
        <end position="297"/>
    </location>
</feature>
<evidence type="ECO:0000313" key="7">
    <source>
        <dbReference type="EMBL" id="VVD66065.1"/>
    </source>
</evidence>
<dbReference type="Gene3D" id="2.60.260.20">
    <property type="entry name" value="Urease metallochaperone UreE, N-terminal domain"/>
    <property type="match status" value="1"/>
</dbReference>
<dbReference type="InterPro" id="IPR012406">
    <property type="entry name" value="UreE"/>
</dbReference>
<dbReference type="EMBL" id="CABPRY010000001">
    <property type="protein sequence ID" value="VVD66065.1"/>
    <property type="molecule type" value="Genomic_DNA"/>
</dbReference>
<name>A0A5E4RSP8_9BURK</name>
<dbReference type="NCBIfam" id="NF009751">
    <property type="entry name" value="PRK13261.1-1"/>
    <property type="match status" value="1"/>
</dbReference>
<dbReference type="SUPFAM" id="SSF69737">
    <property type="entry name" value="Urease metallochaperone UreE, C-terminal domain"/>
    <property type="match status" value="1"/>
</dbReference>
<evidence type="ECO:0000256" key="4">
    <source>
        <dbReference type="HAMAP-Rule" id="MF_00822"/>
    </source>
</evidence>
<organism evidence="7 8">
    <name type="scientific">Pandoraea cepalis</name>
    <dbReference type="NCBI Taxonomy" id="2508294"/>
    <lineage>
        <taxon>Bacteria</taxon>
        <taxon>Pseudomonadati</taxon>
        <taxon>Pseudomonadota</taxon>
        <taxon>Betaproteobacteria</taxon>
        <taxon>Burkholderiales</taxon>
        <taxon>Burkholderiaceae</taxon>
        <taxon>Pandoraea</taxon>
    </lineage>
</organism>
<reference evidence="7 8" key="1">
    <citation type="submission" date="2019-08" db="EMBL/GenBank/DDBJ databases">
        <authorList>
            <person name="Peeters C."/>
        </authorList>
    </citation>
    <scope>NUCLEOTIDE SEQUENCE [LARGE SCALE GENOMIC DNA]</scope>
    <source>
        <strain evidence="7 8">LMG 31107</strain>
    </source>
</reference>
<evidence type="ECO:0000256" key="5">
    <source>
        <dbReference type="SAM" id="MobiDB-lite"/>
    </source>
</evidence>
<dbReference type="GO" id="GO:0016151">
    <property type="term" value="F:nickel cation binding"/>
    <property type="evidence" value="ECO:0007669"/>
    <property type="project" value="UniProtKB-UniRule"/>
</dbReference>
<dbReference type="InterPro" id="IPR004029">
    <property type="entry name" value="UreE_N"/>
</dbReference>
<feature type="region of interest" description="Disordered" evidence="5">
    <location>
        <begin position="279"/>
        <end position="316"/>
    </location>
</feature>
<dbReference type="Proteomes" id="UP000396788">
    <property type="component" value="Unassembled WGS sequence"/>
</dbReference>
<dbReference type="Pfam" id="PF02814">
    <property type="entry name" value="UreE_N"/>
    <property type="match status" value="1"/>
</dbReference>
<comment type="function">
    <text evidence="4">Involved in urease metallocenter assembly. Binds nickel. Probably functions as a nickel donor during metallocenter assembly.</text>
</comment>
<proteinExistence type="inferred from homology"/>
<sequence>MSQAPESPPSADNAAPSTTLRRVEKRLEAGRLAAPLMRRAPALVLPFDARSKSRLRATLETGEDVALFLPRGTVLRGGDGLVADDGGLIRVEAAPETVLLVTAATPLALTRAAYHLGNRHTPVEVGDGYLKLEYDPVLRDMLLRLDVDVAEALMPFEPEAGAYGGGHKHGHDATFAEDMALAQRVFHEHHGHSHDQGHDHDQDQGHGHGHAHSHDHNHDHDHGHVHGPGCHHDHSPAHVHGPDCAHSPSHVHAPDCDHSPAHVHGADCAHSHAHDVHRDHVHAHGPDGVHDHARAPDDAPLSVSSTNDGKSGQTAH</sequence>
<dbReference type="SMART" id="SM00988">
    <property type="entry name" value="UreE_N"/>
    <property type="match status" value="1"/>
</dbReference>
<dbReference type="GO" id="GO:0051082">
    <property type="term" value="F:unfolded protein binding"/>
    <property type="evidence" value="ECO:0007669"/>
    <property type="project" value="UniProtKB-UniRule"/>
</dbReference>
<evidence type="ECO:0000256" key="2">
    <source>
        <dbReference type="ARBA" id="ARBA00022596"/>
    </source>
</evidence>
<keyword evidence="2 4" id="KW-0533">Nickel</keyword>
<dbReference type="HAMAP" id="MF_00822">
    <property type="entry name" value="UreE"/>
    <property type="match status" value="1"/>
</dbReference>
<feature type="compositionally biased region" description="Polar residues" evidence="5">
    <location>
        <begin position="302"/>
        <end position="316"/>
    </location>
</feature>
<protein>
    <recommendedName>
        <fullName evidence="4">Urease accessory protein UreE</fullName>
    </recommendedName>
</protein>
<gene>
    <name evidence="4 7" type="primary">ureE</name>
    <name evidence="7" type="ORF">PCE31107_00363</name>
</gene>
<keyword evidence="1 4" id="KW-0963">Cytoplasm</keyword>
<dbReference type="GO" id="GO:0006457">
    <property type="term" value="P:protein folding"/>
    <property type="evidence" value="ECO:0007669"/>
    <property type="project" value="InterPro"/>
</dbReference>
<comment type="subcellular location">
    <subcellularLocation>
        <location evidence="4">Cytoplasm</location>
    </subcellularLocation>
</comment>
<dbReference type="AlphaFoldDB" id="A0A5E4RSP8"/>
<dbReference type="Gene3D" id="3.30.70.790">
    <property type="entry name" value="UreE, C-terminal domain"/>
    <property type="match status" value="1"/>
</dbReference>
<evidence type="ECO:0000313" key="8">
    <source>
        <dbReference type="Proteomes" id="UP000396788"/>
    </source>
</evidence>
<dbReference type="SUPFAM" id="SSF69287">
    <property type="entry name" value="Urease metallochaperone UreE, N-terminal domain"/>
    <property type="match status" value="1"/>
</dbReference>
<feature type="domain" description="UreE urease accessory N-terminal" evidence="6">
    <location>
        <begin position="26"/>
        <end position="89"/>
    </location>
</feature>
<dbReference type="GO" id="GO:0005737">
    <property type="term" value="C:cytoplasm"/>
    <property type="evidence" value="ECO:0007669"/>
    <property type="project" value="UniProtKB-SubCell"/>
</dbReference>
<comment type="similarity">
    <text evidence="4">Belongs to the UreE family.</text>
</comment>
<evidence type="ECO:0000256" key="1">
    <source>
        <dbReference type="ARBA" id="ARBA00022490"/>
    </source>
</evidence>
<dbReference type="NCBIfam" id="NF009762">
    <property type="entry name" value="PRK13263.1"/>
    <property type="match status" value="1"/>
</dbReference>
<dbReference type="InterPro" id="IPR036118">
    <property type="entry name" value="UreE_N_sf"/>
</dbReference>
<evidence type="ECO:0000256" key="3">
    <source>
        <dbReference type="ARBA" id="ARBA00023186"/>
    </source>
</evidence>